<feature type="non-terminal residue" evidence="1">
    <location>
        <position position="114"/>
    </location>
</feature>
<sequence length="114" mass="12811">MHLAYIFAVMAVGTLHHSIDGLLVVIGKGNSTENGALSDPFTLIHTDVQRSLRRAENDRGDIEEEQIVSWPEVLKKVTAARSAKMKVRKVTEKFEDPVSKKLVEHLRVYRDKGS</sequence>
<dbReference type="KEGG" id="pif:PITG_05121"/>
<organism evidence="1 2">
    <name type="scientific">Phytophthora infestans (strain T30-4)</name>
    <name type="common">Potato late blight agent</name>
    <dbReference type="NCBI Taxonomy" id="403677"/>
    <lineage>
        <taxon>Eukaryota</taxon>
        <taxon>Sar</taxon>
        <taxon>Stramenopiles</taxon>
        <taxon>Oomycota</taxon>
        <taxon>Peronosporomycetes</taxon>
        <taxon>Peronosporales</taxon>
        <taxon>Peronosporaceae</taxon>
        <taxon>Phytophthora</taxon>
    </lineage>
</organism>
<evidence type="ECO:0000313" key="1">
    <source>
        <dbReference type="EMBL" id="EEY68968.1"/>
    </source>
</evidence>
<proteinExistence type="predicted"/>
<dbReference type="InParanoid" id="D0N3L4"/>
<dbReference type="VEuPathDB" id="FungiDB:PITG_05121"/>
<name>D0N3L4_PHYIT</name>
<keyword evidence="2" id="KW-1185">Reference proteome</keyword>
<gene>
    <name evidence="1" type="ORF">PITG_05121</name>
</gene>
<evidence type="ECO:0000313" key="2">
    <source>
        <dbReference type="Proteomes" id="UP000006643"/>
    </source>
</evidence>
<reference evidence="2" key="1">
    <citation type="journal article" date="2009" name="Nature">
        <title>Genome sequence and analysis of the Irish potato famine pathogen Phytophthora infestans.</title>
        <authorList>
            <consortium name="The Broad Institute Genome Sequencing Platform"/>
            <person name="Haas B.J."/>
            <person name="Kamoun S."/>
            <person name="Zody M.C."/>
            <person name="Jiang R.H."/>
            <person name="Handsaker R.E."/>
            <person name="Cano L.M."/>
            <person name="Grabherr M."/>
            <person name="Kodira C.D."/>
            <person name="Raffaele S."/>
            <person name="Torto-Alalibo T."/>
            <person name="Bozkurt T.O."/>
            <person name="Ah-Fong A.M."/>
            <person name="Alvarado L."/>
            <person name="Anderson V.L."/>
            <person name="Armstrong M.R."/>
            <person name="Avrova A."/>
            <person name="Baxter L."/>
            <person name="Beynon J."/>
            <person name="Boevink P.C."/>
            <person name="Bollmann S.R."/>
            <person name="Bos J.I."/>
            <person name="Bulone V."/>
            <person name="Cai G."/>
            <person name="Cakir C."/>
            <person name="Carrington J.C."/>
            <person name="Chawner M."/>
            <person name="Conti L."/>
            <person name="Costanzo S."/>
            <person name="Ewan R."/>
            <person name="Fahlgren N."/>
            <person name="Fischbach M.A."/>
            <person name="Fugelstad J."/>
            <person name="Gilroy E.M."/>
            <person name="Gnerre S."/>
            <person name="Green P.J."/>
            <person name="Grenville-Briggs L.J."/>
            <person name="Griffith J."/>
            <person name="Grunwald N.J."/>
            <person name="Horn K."/>
            <person name="Horner N.R."/>
            <person name="Hu C.H."/>
            <person name="Huitema E."/>
            <person name="Jeong D.H."/>
            <person name="Jones A.M."/>
            <person name="Jones J.D."/>
            <person name="Jones R.W."/>
            <person name="Karlsson E.K."/>
            <person name="Kunjeti S.G."/>
            <person name="Lamour K."/>
            <person name="Liu Z."/>
            <person name="Ma L."/>
            <person name="Maclean D."/>
            <person name="Chibucos M.C."/>
            <person name="McDonald H."/>
            <person name="McWalters J."/>
            <person name="Meijer H.J."/>
            <person name="Morgan W."/>
            <person name="Morris P.F."/>
            <person name="Munro C.A."/>
            <person name="O'Neill K."/>
            <person name="Ospina-Giraldo M."/>
            <person name="Pinzon A."/>
            <person name="Pritchard L."/>
            <person name="Ramsahoye B."/>
            <person name="Ren Q."/>
            <person name="Restrepo S."/>
            <person name="Roy S."/>
            <person name="Sadanandom A."/>
            <person name="Savidor A."/>
            <person name="Schornack S."/>
            <person name="Schwartz D.C."/>
            <person name="Schumann U.D."/>
            <person name="Schwessinger B."/>
            <person name="Seyer L."/>
            <person name="Sharpe T."/>
            <person name="Silvar C."/>
            <person name="Song J."/>
            <person name="Studholme D.J."/>
            <person name="Sykes S."/>
            <person name="Thines M."/>
            <person name="van de Vondervoort P.J."/>
            <person name="Phuntumart V."/>
            <person name="Wawra S."/>
            <person name="Weide R."/>
            <person name="Win J."/>
            <person name="Young C."/>
            <person name="Zhou S."/>
            <person name="Fry W."/>
            <person name="Meyers B.C."/>
            <person name="van West P."/>
            <person name="Ristaino J."/>
            <person name="Govers F."/>
            <person name="Birch P.R."/>
            <person name="Whisson S.C."/>
            <person name="Judelson H.S."/>
            <person name="Nusbaum C."/>
        </authorList>
    </citation>
    <scope>NUCLEOTIDE SEQUENCE [LARGE SCALE GENOMIC DNA]</scope>
    <source>
        <strain evidence="2">T30-4</strain>
    </source>
</reference>
<dbReference type="AlphaFoldDB" id="D0N3L4"/>
<dbReference type="Proteomes" id="UP000006643">
    <property type="component" value="Unassembled WGS sequence"/>
</dbReference>
<accession>D0N3L4</accession>
<dbReference type="RefSeq" id="XP_002998822.1">
    <property type="nucleotide sequence ID" value="XM_002998776.2"/>
</dbReference>
<protein>
    <submittedName>
        <fullName evidence="1">Avr2 family secreted RxLR effector peptide protein, putative</fullName>
    </submittedName>
</protein>
<dbReference type="EMBL" id="DS028124">
    <property type="protein sequence ID" value="EEY68968.1"/>
    <property type="molecule type" value="Genomic_DNA"/>
</dbReference>
<dbReference type="GeneID" id="9472480"/>
<dbReference type="STRING" id="403677.D0N3L4"/>
<dbReference type="HOGENOM" id="CLU_138234_1_0_1"/>